<evidence type="ECO:0000313" key="3">
    <source>
        <dbReference type="Proteomes" id="UP001159405"/>
    </source>
</evidence>
<proteinExistence type="predicted"/>
<feature type="non-terminal residue" evidence="2">
    <location>
        <position position="1"/>
    </location>
</feature>
<accession>A0ABN8NVK5</accession>
<protein>
    <submittedName>
        <fullName evidence="2">Uncharacterized protein</fullName>
    </submittedName>
</protein>
<feature type="region of interest" description="Disordered" evidence="1">
    <location>
        <begin position="1"/>
        <end position="21"/>
    </location>
</feature>
<evidence type="ECO:0000313" key="2">
    <source>
        <dbReference type="EMBL" id="CAH3123917.1"/>
    </source>
</evidence>
<reference evidence="2 3" key="1">
    <citation type="submission" date="2022-05" db="EMBL/GenBank/DDBJ databases">
        <authorList>
            <consortium name="Genoscope - CEA"/>
            <person name="William W."/>
        </authorList>
    </citation>
    <scope>NUCLEOTIDE SEQUENCE [LARGE SCALE GENOMIC DNA]</scope>
</reference>
<dbReference type="Proteomes" id="UP001159405">
    <property type="component" value="Unassembled WGS sequence"/>
</dbReference>
<feature type="compositionally biased region" description="Polar residues" evidence="1">
    <location>
        <begin position="1"/>
        <end position="11"/>
    </location>
</feature>
<comment type="caution">
    <text evidence="2">The sequence shown here is derived from an EMBL/GenBank/DDBJ whole genome shotgun (WGS) entry which is preliminary data.</text>
</comment>
<organism evidence="2 3">
    <name type="scientific">Porites lobata</name>
    <dbReference type="NCBI Taxonomy" id="104759"/>
    <lineage>
        <taxon>Eukaryota</taxon>
        <taxon>Metazoa</taxon>
        <taxon>Cnidaria</taxon>
        <taxon>Anthozoa</taxon>
        <taxon>Hexacorallia</taxon>
        <taxon>Scleractinia</taxon>
        <taxon>Fungiina</taxon>
        <taxon>Poritidae</taxon>
        <taxon>Porites</taxon>
    </lineage>
</organism>
<dbReference type="EMBL" id="CALNXK010000039">
    <property type="protein sequence ID" value="CAH3123917.1"/>
    <property type="molecule type" value="Genomic_DNA"/>
</dbReference>
<keyword evidence="3" id="KW-1185">Reference proteome</keyword>
<evidence type="ECO:0000256" key="1">
    <source>
        <dbReference type="SAM" id="MobiDB-lite"/>
    </source>
</evidence>
<name>A0ABN8NVK5_9CNID</name>
<gene>
    <name evidence="2" type="ORF">PLOB_00030329</name>
</gene>
<sequence>TDRTSSHQNYNRLDREAAEAAPAQNTRFFTGKTMNFERPKFNPRLENRLEAITAFKKKCGYIFKRSLVNISNERKYILVQDWLGPEGQKIYDSLDWFEGEDINDYDLMWTKLQRAVSLEGNEIFASKKFKKGV</sequence>